<dbReference type="NCBIfam" id="TIGR00624">
    <property type="entry name" value="tag"/>
    <property type="match status" value="1"/>
</dbReference>
<dbReference type="GeneID" id="28543169"/>
<evidence type="ECO:0000256" key="2">
    <source>
        <dbReference type="ARBA" id="ARBA00022763"/>
    </source>
</evidence>
<feature type="binding site" evidence="9">
    <location>
        <position position="6"/>
    </location>
    <ligand>
        <name>Zn(2+)</name>
        <dbReference type="ChEBI" id="CHEBI:29105"/>
    </ligand>
</feature>
<comment type="function">
    <text evidence="7">Hydrolysis of the deoxyribose N-glycosidic bond to excise 3-methyladenine from the damaged DNA polymer formed by alkylation lesions.</text>
</comment>
<evidence type="ECO:0000256" key="1">
    <source>
        <dbReference type="ARBA" id="ARBA00022723"/>
    </source>
</evidence>
<dbReference type="GO" id="GO:0006284">
    <property type="term" value="P:base-excision repair"/>
    <property type="evidence" value="ECO:0007669"/>
    <property type="project" value="InterPro"/>
</dbReference>
<dbReference type="STRING" id="80852.AWOD_II_0914"/>
<dbReference type="AlphaFoldDB" id="A0A090I732"/>
<comment type="catalytic activity">
    <reaction evidence="6">
        <text>Hydrolysis of alkylated DNA, releasing 3-methyladenine.</text>
        <dbReference type="EC" id="3.2.2.20"/>
    </reaction>
</comment>
<name>A0A090I732_9GAMM</name>
<dbReference type="GO" id="GO:0008725">
    <property type="term" value="F:DNA-3-methyladenine glycosylase activity"/>
    <property type="evidence" value="ECO:0007669"/>
    <property type="project" value="UniProtKB-EC"/>
</dbReference>
<dbReference type="OrthoDB" id="9807664at2"/>
<accession>A0A090I732</accession>
<dbReference type="Pfam" id="PF03352">
    <property type="entry name" value="Adenine_glyco"/>
    <property type="match status" value="1"/>
</dbReference>
<dbReference type="FunFam" id="1.10.340.30:FF:000009">
    <property type="entry name" value="DNA-3-methyladenine glycosylase I"/>
    <property type="match status" value="1"/>
</dbReference>
<sequence>MNKNRCDWAEVSDLDRNYHDNEWGVPIYNDRELFECLILEGAQAGLSWSTVLKKREGYRLLFDNFDIENISQYEQKKVEELMLDARIVRHRLKINSVITNAQAFIKIQQEFGCFSDYLWGYVNYQPLNNCWKTMSEVPVTTELSDKLSKDLKKRGFKFVGSTICYAFLQAVGVVNDHVITCHCYVSRKTNKT</sequence>
<dbReference type="KEGG" id="awd:AWOD_II_0914"/>
<keyword evidence="10" id="KW-0326">Glycosidase</keyword>
<proteinExistence type="predicted"/>
<feature type="binding site" evidence="9">
    <location>
        <position position="19"/>
    </location>
    <ligand>
        <name>Zn(2+)</name>
        <dbReference type="ChEBI" id="CHEBI:29105"/>
    </ligand>
</feature>
<dbReference type="Proteomes" id="UP000032427">
    <property type="component" value="Chromosome 2"/>
</dbReference>
<evidence type="ECO:0000256" key="5">
    <source>
        <dbReference type="ARBA" id="ARBA00023204"/>
    </source>
</evidence>
<evidence type="ECO:0000256" key="8">
    <source>
        <dbReference type="ARBA" id="ARBA00066766"/>
    </source>
</evidence>
<dbReference type="InterPro" id="IPR052891">
    <property type="entry name" value="DNA-3mA_glycosylase"/>
</dbReference>
<dbReference type="InterPro" id="IPR011257">
    <property type="entry name" value="DNA_glycosylase"/>
</dbReference>
<evidence type="ECO:0000256" key="7">
    <source>
        <dbReference type="ARBA" id="ARBA00057608"/>
    </source>
</evidence>
<dbReference type="GO" id="GO:0046872">
    <property type="term" value="F:metal ion binding"/>
    <property type="evidence" value="ECO:0007669"/>
    <property type="project" value="UniProtKB-KW"/>
</dbReference>
<dbReference type="InterPro" id="IPR004597">
    <property type="entry name" value="Tag"/>
</dbReference>
<keyword evidence="2" id="KW-0227">DNA damage</keyword>
<dbReference type="PANTHER" id="PTHR30037:SF4">
    <property type="entry name" value="DNA-3-METHYLADENINE GLYCOSYLASE I"/>
    <property type="match status" value="1"/>
</dbReference>
<gene>
    <name evidence="10" type="primary">tag</name>
    <name evidence="10" type="ORF">AWOD_II_0914</name>
</gene>
<keyword evidence="3 10" id="KW-0378">Hydrolase</keyword>
<organism evidence="10 11">
    <name type="scientific">Aliivibrio wodanis</name>
    <dbReference type="NCBI Taxonomy" id="80852"/>
    <lineage>
        <taxon>Bacteria</taxon>
        <taxon>Pseudomonadati</taxon>
        <taxon>Pseudomonadota</taxon>
        <taxon>Gammaproteobacteria</taxon>
        <taxon>Vibrionales</taxon>
        <taxon>Vibrionaceae</taxon>
        <taxon>Aliivibrio</taxon>
    </lineage>
</organism>
<dbReference type="PATRIC" id="fig|80852.17.peg.3708"/>
<reference evidence="11" key="1">
    <citation type="submission" date="2014-09" db="EMBL/GenBank/DDBJ databases">
        <authorList>
            <person name="Hjerde E."/>
        </authorList>
    </citation>
    <scope>NUCLEOTIDE SEQUENCE [LARGE SCALE GENOMIC DNA]</scope>
    <source>
        <strain evidence="11">06/09/139</strain>
    </source>
</reference>
<dbReference type="PANTHER" id="PTHR30037">
    <property type="entry name" value="DNA-3-METHYLADENINE GLYCOSYLASE 1"/>
    <property type="match status" value="1"/>
</dbReference>
<dbReference type="HOGENOM" id="CLU_083758_1_0_6"/>
<keyword evidence="11" id="KW-1185">Reference proteome</keyword>
<protein>
    <recommendedName>
        <fullName evidence="8">DNA-3-methyladenine glycosylase I</fullName>
        <ecNumber evidence="8">3.2.2.20</ecNumber>
    </recommendedName>
</protein>
<evidence type="ECO:0000313" key="10">
    <source>
        <dbReference type="EMBL" id="CED57535.1"/>
    </source>
</evidence>
<feature type="binding site" evidence="9">
    <location>
        <position position="177"/>
    </location>
    <ligand>
        <name>Zn(2+)</name>
        <dbReference type="ChEBI" id="CHEBI:29105"/>
    </ligand>
</feature>
<dbReference type="SUPFAM" id="SSF48150">
    <property type="entry name" value="DNA-glycosylase"/>
    <property type="match status" value="1"/>
</dbReference>
<dbReference type="EMBL" id="LN554847">
    <property type="protein sequence ID" value="CED57535.1"/>
    <property type="molecule type" value="Genomic_DNA"/>
</dbReference>
<evidence type="ECO:0000313" key="11">
    <source>
        <dbReference type="Proteomes" id="UP000032427"/>
    </source>
</evidence>
<keyword evidence="4 9" id="KW-0862">Zinc</keyword>
<keyword evidence="5" id="KW-0234">DNA repair</keyword>
<dbReference type="EC" id="3.2.2.20" evidence="8"/>
<feature type="binding site" evidence="9">
    <location>
        <position position="181"/>
    </location>
    <ligand>
        <name>Zn(2+)</name>
        <dbReference type="ChEBI" id="CHEBI:29105"/>
    </ligand>
</feature>
<evidence type="ECO:0000256" key="9">
    <source>
        <dbReference type="PIRSR" id="PIRSR604597-1"/>
    </source>
</evidence>
<evidence type="ECO:0000256" key="6">
    <source>
        <dbReference type="ARBA" id="ARBA00052558"/>
    </source>
</evidence>
<evidence type="ECO:0000256" key="4">
    <source>
        <dbReference type="ARBA" id="ARBA00022833"/>
    </source>
</evidence>
<dbReference type="Gene3D" id="1.10.340.30">
    <property type="entry name" value="Hypothetical protein, domain 2"/>
    <property type="match status" value="1"/>
</dbReference>
<evidence type="ECO:0000256" key="3">
    <source>
        <dbReference type="ARBA" id="ARBA00022801"/>
    </source>
</evidence>
<keyword evidence="1 9" id="KW-0479">Metal-binding</keyword>
<dbReference type="InterPro" id="IPR005019">
    <property type="entry name" value="Adenine_glyco"/>
</dbReference>